<accession>A0ABP8G856</accession>
<keyword evidence="2" id="KW-1185">Reference proteome</keyword>
<proteinExistence type="predicted"/>
<evidence type="ECO:0000313" key="1">
    <source>
        <dbReference type="EMBL" id="GAA4319261.1"/>
    </source>
</evidence>
<name>A0ABP8G856_9BACT</name>
<gene>
    <name evidence="1" type="ORF">GCM10023184_03930</name>
</gene>
<organism evidence="1 2">
    <name type="scientific">Flaviaesturariibacter amylovorans</name>
    <dbReference type="NCBI Taxonomy" id="1084520"/>
    <lineage>
        <taxon>Bacteria</taxon>
        <taxon>Pseudomonadati</taxon>
        <taxon>Bacteroidota</taxon>
        <taxon>Chitinophagia</taxon>
        <taxon>Chitinophagales</taxon>
        <taxon>Chitinophagaceae</taxon>
        <taxon>Flaviaestuariibacter</taxon>
    </lineage>
</organism>
<dbReference type="Proteomes" id="UP001501725">
    <property type="component" value="Unassembled WGS sequence"/>
</dbReference>
<dbReference type="EMBL" id="BAABGY010000001">
    <property type="protein sequence ID" value="GAA4319261.1"/>
    <property type="molecule type" value="Genomic_DNA"/>
</dbReference>
<evidence type="ECO:0000313" key="2">
    <source>
        <dbReference type="Proteomes" id="UP001501725"/>
    </source>
</evidence>
<sequence length="62" mass="7195">MSYAPRKRIAALQTNVHIFPETYPRDQKGLVSGMYIDALMSISPTPRREWRFDRPGKVKPYG</sequence>
<protein>
    <submittedName>
        <fullName evidence="1">Uncharacterized protein</fullName>
    </submittedName>
</protein>
<comment type="caution">
    <text evidence="1">The sequence shown here is derived from an EMBL/GenBank/DDBJ whole genome shotgun (WGS) entry which is preliminary data.</text>
</comment>
<reference evidence="2" key="1">
    <citation type="journal article" date="2019" name="Int. J. Syst. Evol. Microbiol.">
        <title>The Global Catalogue of Microorganisms (GCM) 10K type strain sequencing project: providing services to taxonomists for standard genome sequencing and annotation.</title>
        <authorList>
            <consortium name="The Broad Institute Genomics Platform"/>
            <consortium name="The Broad Institute Genome Sequencing Center for Infectious Disease"/>
            <person name="Wu L."/>
            <person name="Ma J."/>
        </authorList>
    </citation>
    <scope>NUCLEOTIDE SEQUENCE [LARGE SCALE GENOMIC DNA]</scope>
    <source>
        <strain evidence="2">JCM 17919</strain>
    </source>
</reference>